<evidence type="ECO:0000256" key="6">
    <source>
        <dbReference type="ARBA" id="ARBA00022963"/>
    </source>
</evidence>
<dbReference type="InterPro" id="IPR035669">
    <property type="entry name" value="SGNH_plant_lipase-like"/>
</dbReference>
<dbReference type="GO" id="GO:0016042">
    <property type="term" value="P:lipid catabolic process"/>
    <property type="evidence" value="ECO:0007669"/>
    <property type="project" value="UniProtKB-KW"/>
</dbReference>
<dbReference type="Proteomes" id="UP001141806">
    <property type="component" value="Unassembled WGS sequence"/>
</dbReference>
<keyword evidence="7" id="KW-0443">Lipid metabolism</keyword>
<dbReference type="InterPro" id="IPR051238">
    <property type="entry name" value="GDSL_esterase/lipase"/>
</dbReference>
<dbReference type="InterPro" id="IPR036514">
    <property type="entry name" value="SGNH_hydro_sf"/>
</dbReference>
<protein>
    <submittedName>
        <fullName evidence="8">Uncharacterized protein</fullName>
    </submittedName>
</protein>
<dbReference type="PANTHER" id="PTHR45650:SF32">
    <property type="entry name" value="GDSL-LIKE LIPASE_ACYLHYDROLASE"/>
    <property type="match status" value="1"/>
</dbReference>
<dbReference type="CDD" id="cd01837">
    <property type="entry name" value="SGNH_plant_lipase_like"/>
    <property type="match status" value="1"/>
</dbReference>
<dbReference type="PANTHER" id="PTHR45650">
    <property type="entry name" value="GDSL-LIKE LIPASE/ACYLHYDROLASE-RELATED"/>
    <property type="match status" value="1"/>
</dbReference>
<keyword evidence="3" id="KW-0964">Secreted</keyword>
<dbReference type="GO" id="GO:0016788">
    <property type="term" value="F:hydrolase activity, acting on ester bonds"/>
    <property type="evidence" value="ECO:0007669"/>
    <property type="project" value="InterPro"/>
</dbReference>
<keyword evidence="6" id="KW-0442">Lipid degradation</keyword>
<dbReference type="InterPro" id="IPR001087">
    <property type="entry name" value="GDSL"/>
</dbReference>
<dbReference type="OrthoDB" id="1600564at2759"/>
<dbReference type="GO" id="GO:0005576">
    <property type="term" value="C:extracellular region"/>
    <property type="evidence" value="ECO:0007669"/>
    <property type="project" value="UniProtKB-SubCell"/>
</dbReference>
<comment type="caution">
    <text evidence="8">The sequence shown here is derived from an EMBL/GenBank/DDBJ whole genome shotgun (WGS) entry which is preliminary data.</text>
</comment>
<comment type="similarity">
    <text evidence="2">Belongs to the 'GDSL' lipolytic enzyme family.</text>
</comment>
<dbReference type="EMBL" id="JAMYWD010000012">
    <property type="protein sequence ID" value="KAJ4951120.1"/>
    <property type="molecule type" value="Genomic_DNA"/>
</dbReference>
<sequence>MKMENTNSRSVVNAAKWFISIVLVVLYLSRFVTGSPQITGMFVFGDSLIDNGNNNYLSSLAKSNYRPYGIDFEQGPTGRFSNGRTIVDLLGDKLGLPLLPAFADPFTVGSKILNGVNYASAAGGILVISGQHLGQRLSLRQQVINFEVTLGELMIQLYGIHMNISEYLAKSMAVMALGSNDYLNNYLMPSLYPTSFFYNSSDYADLLIKRYTRQILALHFLGIRKFFLAGLGPLGCIPSQLARGICVKSVNDMVELFNEGLRSLVNQLNANHPGSIFVYGNTYGILGDILNNQASYGFKVSTGGCCILGMNQGLCYPFSTPCPNRKEYVFWDAFHPTQAVAEILAQRAFTGPPSDCYPINVQQMAQI</sequence>
<evidence type="ECO:0000313" key="9">
    <source>
        <dbReference type="Proteomes" id="UP001141806"/>
    </source>
</evidence>
<dbReference type="Pfam" id="PF00657">
    <property type="entry name" value="Lipase_GDSL"/>
    <property type="match status" value="1"/>
</dbReference>
<evidence type="ECO:0000256" key="7">
    <source>
        <dbReference type="ARBA" id="ARBA00023098"/>
    </source>
</evidence>
<evidence type="ECO:0000256" key="5">
    <source>
        <dbReference type="ARBA" id="ARBA00022801"/>
    </source>
</evidence>
<evidence type="ECO:0000256" key="2">
    <source>
        <dbReference type="ARBA" id="ARBA00008668"/>
    </source>
</evidence>
<accession>A0A9Q0GPC9</accession>
<keyword evidence="9" id="KW-1185">Reference proteome</keyword>
<organism evidence="8 9">
    <name type="scientific">Protea cynaroides</name>
    <dbReference type="NCBI Taxonomy" id="273540"/>
    <lineage>
        <taxon>Eukaryota</taxon>
        <taxon>Viridiplantae</taxon>
        <taxon>Streptophyta</taxon>
        <taxon>Embryophyta</taxon>
        <taxon>Tracheophyta</taxon>
        <taxon>Spermatophyta</taxon>
        <taxon>Magnoliopsida</taxon>
        <taxon>Proteales</taxon>
        <taxon>Proteaceae</taxon>
        <taxon>Protea</taxon>
    </lineage>
</organism>
<evidence type="ECO:0000256" key="3">
    <source>
        <dbReference type="ARBA" id="ARBA00022525"/>
    </source>
</evidence>
<comment type="subcellular location">
    <subcellularLocation>
        <location evidence="1">Secreted</location>
    </subcellularLocation>
</comment>
<evidence type="ECO:0000313" key="8">
    <source>
        <dbReference type="EMBL" id="KAJ4951120.1"/>
    </source>
</evidence>
<evidence type="ECO:0000256" key="1">
    <source>
        <dbReference type="ARBA" id="ARBA00004613"/>
    </source>
</evidence>
<keyword evidence="5" id="KW-0378">Hydrolase</keyword>
<dbReference type="Gene3D" id="3.40.50.1110">
    <property type="entry name" value="SGNH hydrolase"/>
    <property type="match status" value="1"/>
</dbReference>
<dbReference type="AlphaFoldDB" id="A0A9Q0GPC9"/>
<keyword evidence="4" id="KW-0732">Signal</keyword>
<proteinExistence type="inferred from homology"/>
<name>A0A9Q0GPC9_9MAGN</name>
<evidence type="ECO:0000256" key="4">
    <source>
        <dbReference type="ARBA" id="ARBA00022729"/>
    </source>
</evidence>
<reference evidence="8" key="1">
    <citation type="journal article" date="2023" name="Plant J.">
        <title>The genome of the king protea, Protea cynaroides.</title>
        <authorList>
            <person name="Chang J."/>
            <person name="Duong T.A."/>
            <person name="Schoeman C."/>
            <person name="Ma X."/>
            <person name="Roodt D."/>
            <person name="Barker N."/>
            <person name="Li Z."/>
            <person name="Van de Peer Y."/>
            <person name="Mizrachi E."/>
        </authorList>
    </citation>
    <scope>NUCLEOTIDE SEQUENCE</scope>
    <source>
        <tissue evidence="8">Young leaves</tissue>
    </source>
</reference>
<gene>
    <name evidence="8" type="ORF">NE237_027952</name>
</gene>